<accession>A0A5J5AKN9</accession>
<dbReference type="Proteomes" id="UP000325577">
    <property type="component" value="Linkage Group LG20"/>
</dbReference>
<keyword evidence="9" id="KW-1185">Reference proteome</keyword>
<keyword evidence="7" id="KW-0472">Membrane</keyword>
<comment type="subcellular location">
    <subcellularLocation>
        <location evidence="1">Golgi apparatus membrane</location>
        <topology evidence="1">Peripheral membrane protein</topology>
    </subcellularLocation>
</comment>
<evidence type="ECO:0000256" key="7">
    <source>
        <dbReference type="ARBA" id="ARBA00023136"/>
    </source>
</evidence>
<evidence type="ECO:0000256" key="3">
    <source>
        <dbReference type="ARBA" id="ARBA00020978"/>
    </source>
</evidence>
<dbReference type="AlphaFoldDB" id="A0A5J5AKN9"/>
<evidence type="ECO:0000313" key="8">
    <source>
        <dbReference type="EMBL" id="KAA8529701.1"/>
    </source>
</evidence>
<evidence type="ECO:0000256" key="6">
    <source>
        <dbReference type="ARBA" id="ARBA00023034"/>
    </source>
</evidence>
<dbReference type="EMBL" id="CM018044">
    <property type="protein sequence ID" value="KAA8529701.1"/>
    <property type="molecule type" value="Genomic_DNA"/>
</dbReference>
<dbReference type="GO" id="GO:0015031">
    <property type="term" value="P:protein transport"/>
    <property type="evidence" value="ECO:0007669"/>
    <property type="project" value="UniProtKB-KW"/>
</dbReference>
<proteinExistence type="inferred from homology"/>
<protein>
    <recommendedName>
        <fullName evidence="3">Conserved oligomeric Golgi complex subunit 1</fullName>
    </recommendedName>
</protein>
<reference evidence="8 9" key="1">
    <citation type="submission" date="2019-09" db="EMBL/GenBank/DDBJ databases">
        <title>A chromosome-level genome assembly of the Chinese tupelo Nyssa sinensis.</title>
        <authorList>
            <person name="Yang X."/>
            <person name="Kang M."/>
            <person name="Yang Y."/>
            <person name="Xiong H."/>
            <person name="Wang M."/>
            <person name="Zhang Z."/>
            <person name="Wang Z."/>
            <person name="Wu H."/>
            <person name="Ma T."/>
            <person name="Liu J."/>
            <person name="Xi Z."/>
        </authorList>
    </citation>
    <scope>NUCLEOTIDE SEQUENCE [LARGE SCALE GENOMIC DNA]</scope>
    <source>
        <strain evidence="8">J267</strain>
        <tissue evidence="8">Leaf</tissue>
    </source>
</reference>
<evidence type="ECO:0000313" key="9">
    <source>
        <dbReference type="Proteomes" id="UP000325577"/>
    </source>
</evidence>
<evidence type="ECO:0000256" key="5">
    <source>
        <dbReference type="ARBA" id="ARBA00022927"/>
    </source>
</evidence>
<keyword evidence="4" id="KW-0813">Transport</keyword>
<name>A0A5J5AKN9_9ASTE</name>
<keyword evidence="6" id="KW-0333">Golgi apparatus</keyword>
<dbReference type="GO" id="GO:0006891">
    <property type="term" value="P:intra-Golgi vesicle-mediated transport"/>
    <property type="evidence" value="ECO:0007669"/>
    <property type="project" value="InterPro"/>
</dbReference>
<evidence type="ECO:0000256" key="1">
    <source>
        <dbReference type="ARBA" id="ARBA00004395"/>
    </source>
</evidence>
<sequence>MEMENLIMEFRVIGIYADFLSTEEAGGSEVSDKGVLQVLFDLRFAADVLSGGDYNTNKELSENSKVKLPFRRKQDVNQTKSAIKERIDGLVNRLSQRLDPIDWLTYEPYLWENERQSYLRHAVLFGFFVQLNRMYTDTVQKFPSNSESNIMRCSMVPRFKYLPISAPALSSRGATKASTSTSVDDVSSRSSWKSYTNEELSRKMDIDENSTFGVASPFLKSFMQVGSRFGESTLKLGSILTDGQVGRFKDKSAAAMSTFGDILPVQAAGIPQIKVSRYEKESSSITNSEDAREDLDMVYSCSSSSIAKKIEVYGDGHSNAVEETASPVEHAQRLVFGIVSPPTETYTPEVYFLNRESLSPDCGVENGIRKKREMSDDVSMAYLSSSKEVILDKTNPIDSEGKPEKVDSGKSLLPFSNIEDATGKLAVRNSSGAKSMPLFPPGFLGKRPHNKFSKKDGKAPLGLGELASACDINSGSNGFSIPGFPRQNGGEINDVGKARSECHSSSSPIPLEEQAGKYLNEDEMVPSESGKSFIKHVAQVHVISGSVMVENFDMIN</sequence>
<dbReference type="OrthoDB" id="46189at2759"/>
<evidence type="ECO:0000256" key="2">
    <source>
        <dbReference type="ARBA" id="ARBA00006653"/>
    </source>
</evidence>
<dbReference type="PANTHER" id="PTHR31658:SF0">
    <property type="entry name" value="CONSERVED OLIGOMERIC GOLGI COMPLEX SUBUNIT 1"/>
    <property type="match status" value="1"/>
</dbReference>
<dbReference type="GO" id="GO:0000139">
    <property type="term" value="C:Golgi membrane"/>
    <property type="evidence" value="ECO:0007669"/>
    <property type="project" value="UniProtKB-SubCell"/>
</dbReference>
<comment type="similarity">
    <text evidence="2">Belongs to the COG1 family.</text>
</comment>
<dbReference type="InterPro" id="IPR033370">
    <property type="entry name" value="COG1"/>
</dbReference>
<evidence type="ECO:0000256" key="4">
    <source>
        <dbReference type="ARBA" id="ARBA00022448"/>
    </source>
</evidence>
<gene>
    <name evidence="8" type="ORF">F0562_034199</name>
</gene>
<organism evidence="8 9">
    <name type="scientific">Nyssa sinensis</name>
    <dbReference type="NCBI Taxonomy" id="561372"/>
    <lineage>
        <taxon>Eukaryota</taxon>
        <taxon>Viridiplantae</taxon>
        <taxon>Streptophyta</taxon>
        <taxon>Embryophyta</taxon>
        <taxon>Tracheophyta</taxon>
        <taxon>Spermatophyta</taxon>
        <taxon>Magnoliopsida</taxon>
        <taxon>eudicotyledons</taxon>
        <taxon>Gunneridae</taxon>
        <taxon>Pentapetalae</taxon>
        <taxon>asterids</taxon>
        <taxon>Cornales</taxon>
        <taxon>Nyssaceae</taxon>
        <taxon>Nyssa</taxon>
    </lineage>
</organism>
<dbReference type="GO" id="GO:0017119">
    <property type="term" value="C:Golgi transport complex"/>
    <property type="evidence" value="ECO:0007669"/>
    <property type="project" value="InterPro"/>
</dbReference>
<dbReference type="PANTHER" id="PTHR31658">
    <property type="entry name" value="CONSERVED OLIGOMERIC GOLGI COMPLEX SUBUNIT 1"/>
    <property type="match status" value="1"/>
</dbReference>
<keyword evidence="5" id="KW-0653">Protein transport</keyword>